<dbReference type="InterPro" id="IPR000528">
    <property type="entry name" value="Plant_nsLTP"/>
</dbReference>
<dbReference type="GO" id="GO:0008289">
    <property type="term" value="F:lipid binding"/>
    <property type="evidence" value="ECO:0007669"/>
    <property type="project" value="UniProtKB-KW"/>
</dbReference>
<evidence type="ECO:0000256" key="3">
    <source>
        <dbReference type="ARBA" id="ARBA00022448"/>
    </source>
</evidence>
<dbReference type="PANTHER" id="PTHR33076">
    <property type="entry name" value="NON-SPECIFIC LIPID-TRANSFER PROTEIN 2-RELATED"/>
    <property type="match status" value="1"/>
</dbReference>
<evidence type="ECO:0000256" key="2">
    <source>
        <dbReference type="ARBA" id="ARBA00009748"/>
    </source>
</evidence>
<dbReference type="EMBL" id="RDQH01000337">
    <property type="protein sequence ID" value="RXH84993.1"/>
    <property type="molecule type" value="Genomic_DNA"/>
</dbReference>
<name>A0A498IUF9_MALDO</name>
<proteinExistence type="inferred from homology"/>
<reference evidence="5 6" key="1">
    <citation type="submission" date="2018-10" db="EMBL/GenBank/DDBJ databases">
        <title>A high-quality apple genome assembly.</title>
        <authorList>
            <person name="Hu J."/>
        </authorList>
    </citation>
    <scope>NUCLEOTIDE SEQUENCE [LARGE SCALE GENOMIC DNA]</scope>
    <source>
        <strain evidence="6">cv. HFTH1</strain>
        <tissue evidence="5">Young leaf</tissue>
    </source>
</reference>
<accession>A0A498IUF9</accession>
<gene>
    <name evidence="5" type="ORF">DVH24_041761</name>
</gene>
<keyword evidence="3" id="KW-0813">Transport</keyword>
<evidence type="ECO:0000313" key="5">
    <source>
        <dbReference type="EMBL" id="RXH84993.1"/>
    </source>
</evidence>
<organism evidence="5 6">
    <name type="scientific">Malus domestica</name>
    <name type="common">Apple</name>
    <name type="synonym">Pyrus malus</name>
    <dbReference type="NCBI Taxonomy" id="3750"/>
    <lineage>
        <taxon>Eukaryota</taxon>
        <taxon>Viridiplantae</taxon>
        <taxon>Streptophyta</taxon>
        <taxon>Embryophyta</taxon>
        <taxon>Tracheophyta</taxon>
        <taxon>Spermatophyta</taxon>
        <taxon>Magnoliopsida</taxon>
        <taxon>eudicotyledons</taxon>
        <taxon>Gunneridae</taxon>
        <taxon>Pentapetalae</taxon>
        <taxon>rosids</taxon>
        <taxon>fabids</taxon>
        <taxon>Rosales</taxon>
        <taxon>Rosaceae</taxon>
        <taxon>Amygdaloideae</taxon>
        <taxon>Maleae</taxon>
        <taxon>Malus</taxon>
    </lineage>
</organism>
<dbReference type="InterPro" id="IPR036312">
    <property type="entry name" value="Bifun_inhib/LTP/seed_sf"/>
</dbReference>
<evidence type="ECO:0000313" key="6">
    <source>
        <dbReference type="Proteomes" id="UP000290289"/>
    </source>
</evidence>
<keyword evidence="4" id="KW-0446">Lipid-binding</keyword>
<comment type="caution">
    <text evidence="5">The sequence shown here is derived from an EMBL/GenBank/DDBJ whole genome shotgun (WGS) entry which is preliminary data.</text>
</comment>
<dbReference type="CDD" id="cd01960">
    <property type="entry name" value="nsLTP1"/>
    <property type="match status" value="1"/>
</dbReference>
<sequence>MMRLRLTHDEIMTLARLSVILAIVFLFVTAASVSNATITCGEVVVFLTPCIPFGVLGGTVPLDCCKGIKRLNAAQNTTMDQRIACSSIQEGAARIPRINYDRINTHGDVCVALLALTKFTLY</sequence>
<dbReference type="AlphaFoldDB" id="A0A498IUF9"/>
<dbReference type="SUPFAM" id="SSF47699">
    <property type="entry name" value="Bifunctional inhibitor/lipid-transfer protein/seed storage 2S albumin"/>
    <property type="match status" value="1"/>
</dbReference>
<evidence type="ECO:0000256" key="1">
    <source>
        <dbReference type="ARBA" id="ARBA00003211"/>
    </source>
</evidence>
<dbReference type="Gene3D" id="1.10.110.10">
    <property type="entry name" value="Plant lipid-transfer and hydrophobic proteins"/>
    <property type="match status" value="1"/>
</dbReference>
<comment type="function">
    <text evidence="1">Plant non-specific lipid-transfer proteins transfer phospholipids as well as galactolipids across membranes. May play a role in wax or cutin deposition in the cell walls of expanding epidermal cells and certain secretory tissues.</text>
</comment>
<evidence type="ECO:0008006" key="7">
    <source>
        <dbReference type="Google" id="ProtNLM"/>
    </source>
</evidence>
<dbReference type="GO" id="GO:0006869">
    <property type="term" value="P:lipid transport"/>
    <property type="evidence" value="ECO:0007669"/>
    <property type="project" value="InterPro"/>
</dbReference>
<keyword evidence="6" id="KW-1185">Reference proteome</keyword>
<comment type="similarity">
    <text evidence="2">Belongs to the plant LTP family.</text>
</comment>
<protein>
    <recommendedName>
        <fullName evidence="7">Bifunctional inhibitor/plant lipid transfer protein/seed storage helical domain-containing protein</fullName>
    </recommendedName>
</protein>
<dbReference type="Proteomes" id="UP000290289">
    <property type="component" value="Chromosome 11"/>
</dbReference>
<dbReference type="PRINTS" id="PR00382">
    <property type="entry name" value="LIPIDTRNSFER"/>
</dbReference>
<evidence type="ECO:0000256" key="4">
    <source>
        <dbReference type="ARBA" id="ARBA00023121"/>
    </source>
</evidence>